<dbReference type="VEuPathDB" id="TrichDB:TVAG_361460"/>
<dbReference type="GO" id="GO:0045717">
    <property type="term" value="P:negative regulation of fatty acid biosynthetic process"/>
    <property type="evidence" value="ECO:0000318"/>
    <property type="project" value="GO_Central"/>
</dbReference>
<dbReference type="PANTHER" id="PTHR15574:SF40">
    <property type="entry name" value="WD AND TETRATRICOPEPTIDE REPEATS PROTEIN 1"/>
    <property type="match status" value="1"/>
</dbReference>
<dbReference type="eggNOG" id="KOG1334">
    <property type="taxonomic scope" value="Eukaryota"/>
</dbReference>
<dbReference type="PROSITE" id="PS50082">
    <property type="entry name" value="WD_REPEATS_2"/>
    <property type="match status" value="1"/>
</dbReference>
<sequence length="479" mass="53996">MKRMSEILWKNNHEGDITAFEDFFYDNINLVTSLKLVQQFGGHKSFVPTASINSYGDKLITSCDLGFILLWDIGTRLSKPQSIIKPNCQRILTTNFLSSNKFIAGGNDATVQLIELNQTGIVSTLYENHHKGKVISSIIIDPNTFITCSDDNSLHLFDIRQNYPSSSFIDVPLVPESYIDVVRKEVESRKDPPTVIPKITPNQEIHTESLLLNYSEGDPHILSMDVHPIDKKRFAVSRDDGTIILLDLRKMDPSKQYGFSVREAYNKQVGISHLAFDEYGERIAASVHGGSVHLFETSENYEIFPSKIENKDDLSDKKYNIRISDYVSDDGNIDLVNLREAIKNRPEMPQPHKKETVKEAPGCIKVLNSHICLDSPSPVRWFGNFVATGSDDALVYLYDANDGNVKKVLSGHHGHVESIISHREKKFLVTCGMDDFAQMWSPMACTDIDIAANEMEVREALQKNKSDEGYMNANQCNVM</sequence>
<organism evidence="4 5">
    <name type="scientific">Trichomonas vaginalis (strain ATCC PRA-98 / G3)</name>
    <dbReference type="NCBI Taxonomy" id="412133"/>
    <lineage>
        <taxon>Eukaryota</taxon>
        <taxon>Metamonada</taxon>
        <taxon>Parabasalia</taxon>
        <taxon>Trichomonadida</taxon>
        <taxon>Trichomonadidae</taxon>
        <taxon>Trichomonas</taxon>
    </lineage>
</organism>
<dbReference type="VEuPathDB" id="TrichDB:TVAGG3_0745040"/>
<dbReference type="GO" id="GO:0005737">
    <property type="term" value="C:cytoplasm"/>
    <property type="evidence" value="ECO:0000318"/>
    <property type="project" value="GO_Central"/>
</dbReference>
<dbReference type="InterPro" id="IPR015943">
    <property type="entry name" value="WD40/YVTN_repeat-like_dom_sf"/>
</dbReference>
<dbReference type="STRING" id="5722.A2FZR3"/>
<reference evidence="4" key="1">
    <citation type="submission" date="2006-10" db="EMBL/GenBank/DDBJ databases">
        <authorList>
            <person name="Amadeo P."/>
            <person name="Zhao Q."/>
            <person name="Wortman J."/>
            <person name="Fraser-Liggett C."/>
            <person name="Carlton J."/>
        </authorList>
    </citation>
    <scope>NUCLEOTIDE SEQUENCE</scope>
    <source>
        <strain evidence="4">G3</strain>
    </source>
</reference>
<gene>
    <name evidence="4" type="ORF">TVAG_361460</name>
</gene>
<keyword evidence="5" id="KW-1185">Reference proteome</keyword>
<evidence type="ECO:0000313" key="4">
    <source>
        <dbReference type="EMBL" id="EAX89603.1"/>
    </source>
</evidence>
<dbReference type="SMART" id="SM00320">
    <property type="entry name" value="WD40"/>
    <property type="match status" value="7"/>
</dbReference>
<proteinExistence type="predicted"/>
<dbReference type="AlphaFoldDB" id="A2FZR3"/>
<dbReference type="InterPro" id="IPR036322">
    <property type="entry name" value="WD40_repeat_dom_sf"/>
</dbReference>
<evidence type="ECO:0000256" key="1">
    <source>
        <dbReference type="ARBA" id="ARBA00022574"/>
    </source>
</evidence>
<dbReference type="SUPFAM" id="SSF50978">
    <property type="entry name" value="WD40 repeat-like"/>
    <property type="match status" value="1"/>
</dbReference>
<dbReference type="EMBL" id="DS114185">
    <property type="protein sequence ID" value="EAX89603.1"/>
    <property type="molecule type" value="Genomic_DNA"/>
</dbReference>
<protein>
    <recommendedName>
        <fullName evidence="6">WD repeat protein</fullName>
    </recommendedName>
</protein>
<keyword evidence="2" id="KW-0677">Repeat</keyword>
<name>A2FZR3_TRIV3</name>
<dbReference type="InParanoid" id="A2FZR3"/>
<dbReference type="PANTHER" id="PTHR15574">
    <property type="entry name" value="WD REPEAT DOMAIN-CONTAINING FAMILY"/>
    <property type="match status" value="1"/>
</dbReference>
<evidence type="ECO:0000256" key="2">
    <source>
        <dbReference type="ARBA" id="ARBA00022737"/>
    </source>
</evidence>
<evidence type="ECO:0008006" key="6">
    <source>
        <dbReference type="Google" id="ProtNLM"/>
    </source>
</evidence>
<dbReference type="KEGG" id="tva:4747276"/>
<feature type="repeat" description="WD" evidence="3">
    <location>
        <begin position="409"/>
        <end position="441"/>
    </location>
</feature>
<evidence type="ECO:0000313" key="5">
    <source>
        <dbReference type="Proteomes" id="UP000001542"/>
    </source>
</evidence>
<dbReference type="Gene3D" id="2.130.10.10">
    <property type="entry name" value="YVTN repeat-like/Quinoprotein amine dehydrogenase"/>
    <property type="match status" value="2"/>
</dbReference>
<dbReference type="Pfam" id="PF00400">
    <property type="entry name" value="WD40"/>
    <property type="match status" value="3"/>
</dbReference>
<dbReference type="Proteomes" id="UP000001542">
    <property type="component" value="Unassembled WGS sequence"/>
</dbReference>
<reference evidence="4" key="2">
    <citation type="journal article" date="2007" name="Science">
        <title>Draft genome sequence of the sexually transmitted pathogen Trichomonas vaginalis.</title>
        <authorList>
            <person name="Carlton J.M."/>
            <person name="Hirt R.P."/>
            <person name="Silva J.C."/>
            <person name="Delcher A.L."/>
            <person name="Schatz M."/>
            <person name="Zhao Q."/>
            <person name="Wortman J.R."/>
            <person name="Bidwell S.L."/>
            <person name="Alsmark U.C.M."/>
            <person name="Besteiro S."/>
            <person name="Sicheritz-Ponten T."/>
            <person name="Noel C.J."/>
            <person name="Dacks J.B."/>
            <person name="Foster P.G."/>
            <person name="Simillion C."/>
            <person name="Van de Peer Y."/>
            <person name="Miranda-Saavedra D."/>
            <person name="Barton G.J."/>
            <person name="Westrop G.D."/>
            <person name="Mueller S."/>
            <person name="Dessi D."/>
            <person name="Fiori P.L."/>
            <person name="Ren Q."/>
            <person name="Paulsen I."/>
            <person name="Zhang H."/>
            <person name="Bastida-Corcuera F.D."/>
            <person name="Simoes-Barbosa A."/>
            <person name="Brown M.T."/>
            <person name="Hayes R.D."/>
            <person name="Mukherjee M."/>
            <person name="Okumura C.Y."/>
            <person name="Schneider R."/>
            <person name="Smith A.J."/>
            <person name="Vanacova S."/>
            <person name="Villalvazo M."/>
            <person name="Haas B.J."/>
            <person name="Pertea M."/>
            <person name="Feldblyum T.V."/>
            <person name="Utterback T.R."/>
            <person name="Shu C.L."/>
            <person name="Osoegawa K."/>
            <person name="de Jong P.J."/>
            <person name="Hrdy I."/>
            <person name="Horvathova L."/>
            <person name="Zubacova Z."/>
            <person name="Dolezal P."/>
            <person name="Malik S.B."/>
            <person name="Logsdon J.M. Jr."/>
            <person name="Henze K."/>
            <person name="Gupta A."/>
            <person name="Wang C.C."/>
            <person name="Dunne R.L."/>
            <person name="Upcroft J.A."/>
            <person name="Upcroft P."/>
            <person name="White O."/>
            <person name="Salzberg S.L."/>
            <person name="Tang P."/>
            <person name="Chiu C.-H."/>
            <person name="Lee Y.-S."/>
            <person name="Embley T.M."/>
            <person name="Coombs G.H."/>
            <person name="Mottram J.C."/>
            <person name="Tachezy J."/>
            <person name="Fraser-Liggett C.M."/>
            <person name="Johnson P.J."/>
        </authorList>
    </citation>
    <scope>NUCLEOTIDE SEQUENCE [LARGE SCALE GENOMIC DNA]</scope>
    <source>
        <strain evidence="4">G3</strain>
    </source>
</reference>
<dbReference type="RefSeq" id="XP_001302533.1">
    <property type="nucleotide sequence ID" value="XM_001302532.1"/>
</dbReference>
<dbReference type="GO" id="GO:0080008">
    <property type="term" value="C:Cul4-RING E3 ubiquitin ligase complex"/>
    <property type="evidence" value="ECO:0000318"/>
    <property type="project" value="GO_Central"/>
</dbReference>
<evidence type="ECO:0000256" key="3">
    <source>
        <dbReference type="PROSITE-ProRule" id="PRU00221"/>
    </source>
</evidence>
<keyword evidence="1 3" id="KW-0853">WD repeat</keyword>
<dbReference type="SMR" id="A2FZR3"/>
<dbReference type="InterPro" id="IPR045151">
    <property type="entry name" value="DCAF8"/>
</dbReference>
<accession>A2FZR3</accession>
<dbReference type="InterPro" id="IPR001680">
    <property type="entry name" value="WD40_rpt"/>
</dbReference>
<dbReference type="OrthoDB" id="4869960at2759"/>